<dbReference type="AlphaFoldDB" id="U2L330"/>
<evidence type="ECO:0000313" key="3">
    <source>
        <dbReference type="EMBL" id="ERJ98937.1"/>
    </source>
</evidence>
<evidence type="ECO:0000259" key="1">
    <source>
        <dbReference type="Pfam" id="PF13470"/>
    </source>
</evidence>
<proteinExistence type="predicted"/>
<accession>U2L330</accession>
<evidence type="ECO:0000313" key="4">
    <source>
        <dbReference type="Proteomes" id="UP000016412"/>
    </source>
</evidence>
<gene>
    <name evidence="3" type="ORF">HMPREF0860_1831</name>
    <name evidence="2" type="ORF">HMPREF1325_0439</name>
</gene>
<comment type="caution">
    <text evidence="2">The sequence shown here is derived from an EMBL/GenBank/DDBJ whole genome shotgun (WGS) entry which is preliminary data.</text>
</comment>
<evidence type="ECO:0000313" key="5">
    <source>
        <dbReference type="Proteomes" id="UP000016646"/>
    </source>
</evidence>
<dbReference type="PANTHER" id="PTHR34610:SF3">
    <property type="entry name" value="SSL7007 PROTEIN"/>
    <property type="match status" value="1"/>
</dbReference>
<dbReference type="STRING" id="1125725.HMPREF1325_0439"/>
<dbReference type="Pfam" id="PF13470">
    <property type="entry name" value="PIN_3"/>
    <property type="match status" value="1"/>
</dbReference>
<feature type="domain" description="PIN" evidence="1">
    <location>
        <begin position="6"/>
        <end position="116"/>
    </location>
</feature>
<dbReference type="eggNOG" id="COG1569">
    <property type="taxonomic scope" value="Bacteria"/>
</dbReference>
<evidence type="ECO:0000313" key="2">
    <source>
        <dbReference type="EMBL" id="ERF60094.1"/>
    </source>
</evidence>
<dbReference type="Proteomes" id="UP000016646">
    <property type="component" value="Unassembled WGS sequence"/>
</dbReference>
<dbReference type="RefSeq" id="WP_021330951.1">
    <property type="nucleotide sequence ID" value="NZ_AUZJ01000049.1"/>
</dbReference>
<dbReference type="PATRIC" id="fig|1125725.3.peg.1965"/>
<dbReference type="SUPFAM" id="SSF88723">
    <property type="entry name" value="PIN domain-like"/>
    <property type="match status" value="1"/>
</dbReference>
<protein>
    <submittedName>
        <fullName evidence="2">Toxin-antitoxin system toxin component, PIN family</fullName>
    </submittedName>
</protein>
<dbReference type="EMBL" id="AUZJ01000049">
    <property type="protein sequence ID" value="ERF60094.1"/>
    <property type="molecule type" value="Genomic_DNA"/>
</dbReference>
<dbReference type="InterPro" id="IPR002716">
    <property type="entry name" value="PIN_dom"/>
</dbReference>
<dbReference type="InterPro" id="IPR002850">
    <property type="entry name" value="PIN_toxin-like"/>
</dbReference>
<sequence length="143" mass="16464">MNGPVVVIDTNVILSALKSINGQSNRLLQKIDTGVFDFALSVPLVLEYEAVLKEYLNRADYSDEVIDDFLDYLCRVGKHIELFYLWRPYLKDPYDDHVLEVAIQSNSEFIITYNKKDFKEAKSLGIKIVTPKEFLKYAGGRHE</sequence>
<dbReference type="NCBIfam" id="TIGR00305">
    <property type="entry name" value="putative toxin-antitoxin system toxin component, PIN family"/>
    <property type="match status" value="1"/>
</dbReference>
<dbReference type="OrthoDB" id="32918at2"/>
<reference evidence="4 5" key="1">
    <citation type="submission" date="2013-08" db="EMBL/GenBank/DDBJ databases">
        <authorList>
            <person name="Durkin A.S."/>
            <person name="Haft D.R."/>
            <person name="McCorrison J."/>
            <person name="Torralba M."/>
            <person name="Gillis M."/>
            <person name="Haft D.H."/>
            <person name="Methe B."/>
            <person name="Sutton G."/>
            <person name="Nelson K.E."/>
        </authorList>
    </citation>
    <scope>NUCLEOTIDE SEQUENCE [LARGE SCALE GENOMIC DNA]</scope>
    <source>
        <strain evidence="3 5">ATCC 35536</strain>
        <strain evidence="2 4">VPI DR56BR1116</strain>
    </source>
</reference>
<name>U2L330_TRESO</name>
<dbReference type="EMBL" id="AVQI01000079">
    <property type="protein sequence ID" value="ERJ98937.1"/>
    <property type="molecule type" value="Genomic_DNA"/>
</dbReference>
<dbReference type="Proteomes" id="UP000016412">
    <property type="component" value="Unassembled WGS sequence"/>
</dbReference>
<dbReference type="PANTHER" id="PTHR34610">
    <property type="entry name" value="SSL7007 PROTEIN"/>
    <property type="match status" value="1"/>
</dbReference>
<keyword evidence="5" id="KW-1185">Reference proteome</keyword>
<dbReference type="InterPro" id="IPR029060">
    <property type="entry name" value="PIN-like_dom_sf"/>
</dbReference>
<organism evidence="2 4">
    <name type="scientific">Treponema socranskii subsp. socranskii VPI DR56BR1116 = ATCC 35536</name>
    <dbReference type="NCBI Taxonomy" id="1125725"/>
    <lineage>
        <taxon>Bacteria</taxon>
        <taxon>Pseudomonadati</taxon>
        <taxon>Spirochaetota</taxon>
        <taxon>Spirochaetia</taxon>
        <taxon>Spirochaetales</taxon>
        <taxon>Treponemataceae</taxon>
        <taxon>Treponema</taxon>
    </lineage>
</organism>